<keyword evidence="1" id="KW-0732">Signal</keyword>
<evidence type="ECO:0000313" key="2">
    <source>
        <dbReference type="EMBL" id="MBW47519.1"/>
    </source>
</evidence>
<proteinExistence type="predicted"/>
<dbReference type="EMBL" id="GGFK01014198">
    <property type="protein sequence ID" value="MBW47519.1"/>
    <property type="molecule type" value="Transcribed_RNA"/>
</dbReference>
<sequence>MFMAAAVVVVLLVRFGCWHTRQVVSVLSVLLRSFAGYRRQSRTPYGDTVSVCYLMTKMSHTGTAVQMVAHMVAGALPAKVPKKQCPCVLVLC</sequence>
<evidence type="ECO:0000256" key="1">
    <source>
        <dbReference type="SAM" id="SignalP"/>
    </source>
</evidence>
<dbReference type="AlphaFoldDB" id="A0A2M4B388"/>
<protein>
    <submittedName>
        <fullName evidence="2">Putative secreted protein</fullName>
    </submittedName>
</protein>
<organism evidence="2">
    <name type="scientific">Anopheles triannulatus</name>
    <dbReference type="NCBI Taxonomy" id="58253"/>
    <lineage>
        <taxon>Eukaryota</taxon>
        <taxon>Metazoa</taxon>
        <taxon>Ecdysozoa</taxon>
        <taxon>Arthropoda</taxon>
        <taxon>Hexapoda</taxon>
        <taxon>Insecta</taxon>
        <taxon>Pterygota</taxon>
        <taxon>Neoptera</taxon>
        <taxon>Endopterygota</taxon>
        <taxon>Diptera</taxon>
        <taxon>Nematocera</taxon>
        <taxon>Culicoidea</taxon>
        <taxon>Culicidae</taxon>
        <taxon>Anophelinae</taxon>
        <taxon>Anopheles</taxon>
    </lineage>
</organism>
<reference evidence="2" key="1">
    <citation type="submission" date="2018-01" db="EMBL/GenBank/DDBJ databases">
        <title>An insight into the sialome of Amazonian anophelines.</title>
        <authorList>
            <person name="Ribeiro J.M."/>
            <person name="Scarpassa V."/>
            <person name="Calvo E."/>
        </authorList>
    </citation>
    <scope>NUCLEOTIDE SEQUENCE</scope>
    <source>
        <tissue evidence="2">Salivary glands</tissue>
    </source>
</reference>
<accession>A0A2M4B388</accession>
<feature type="signal peptide" evidence="1">
    <location>
        <begin position="1"/>
        <end position="20"/>
    </location>
</feature>
<feature type="chain" id="PRO_5014649711" evidence="1">
    <location>
        <begin position="21"/>
        <end position="92"/>
    </location>
</feature>
<name>A0A2M4B388_9DIPT</name>